<dbReference type="Pfam" id="PF02350">
    <property type="entry name" value="Epimerase_2"/>
    <property type="match status" value="1"/>
</dbReference>
<accession>A0A177N9G9</accession>
<comment type="similarity">
    <text evidence="3 5">Belongs to the UDP-N-acetylglucosamine 2-epimerase family.</text>
</comment>
<dbReference type="RefSeq" id="WP_064041298.1">
    <property type="nucleotide sequence ID" value="NZ_LUUJ01000095.1"/>
</dbReference>
<dbReference type="AlphaFoldDB" id="A0A177N9G9"/>
<sequence>MSAEKTVLAVLGTRPEAIKLSPLVLAGKQRKQFDFLVCNTGQHRQMSDQVLDLFGLQADFDLDVMRAEQTLTGITVDILTRMQDCLDRCRPDWVVVQGDTTTSFAAALAAFYRKIPVAHVEAGLRTGNIYAPWPEEMNRRLVSELATLHFPPTQSAAENLLREGIAPDRMLVTGNTGIDALKGLVKRLADDAMLRDRATNLLNAAGLKTGGWSQSRPYVLVTCHRRESFGAGLEAICTAVLRLANRFPGYDFIYPVHPNPRVRETVNRLLATGIANVQLIEPLEYLPFVRLMAEAELILTDSGGVQEEAPSLGKRVVVLRDETERTEGLETGLIRLAGTDPEKVVGFALDALEGRWPLADSADVYGDGRASERIIDAIAAHSPL</sequence>
<evidence type="ECO:0000256" key="2">
    <source>
        <dbReference type="ARBA" id="ARBA00036080"/>
    </source>
</evidence>
<dbReference type="CDD" id="cd03786">
    <property type="entry name" value="GTB_UDP-GlcNAc_2-Epimerase"/>
    <property type="match status" value="1"/>
</dbReference>
<dbReference type="InterPro" id="IPR029767">
    <property type="entry name" value="WecB-like"/>
</dbReference>
<evidence type="ECO:0000313" key="7">
    <source>
        <dbReference type="EMBL" id="OAI13859.1"/>
    </source>
</evidence>
<name>A0A177N9G9_9GAMM</name>
<comment type="caution">
    <text evidence="7">The sequence shown here is derived from an EMBL/GenBank/DDBJ whole genome shotgun (WGS) entry which is preliminary data.</text>
</comment>
<feature type="domain" description="UDP-N-acetylglucosamine 2-epimerase" evidence="6">
    <location>
        <begin position="28"/>
        <end position="378"/>
    </location>
</feature>
<gene>
    <name evidence="7" type="ORF">A1507_16370</name>
</gene>
<comment type="catalytic activity">
    <reaction evidence="2">
        <text>UDP-N-acetyl-alpha-D-glucosamine = UDP-N-acetyl-alpha-D-mannosamine</text>
        <dbReference type="Rhea" id="RHEA:17213"/>
        <dbReference type="ChEBI" id="CHEBI:57705"/>
        <dbReference type="ChEBI" id="CHEBI:68623"/>
        <dbReference type="EC" id="5.1.3.14"/>
    </reaction>
</comment>
<protein>
    <recommendedName>
        <fullName evidence="4">UDP-N-acetylglucosamine 2-epimerase (non-hydrolyzing)</fullName>
        <ecNumber evidence="4">5.1.3.14</ecNumber>
    </recommendedName>
</protein>
<reference evidence="7 8" key="1">
    <citation type="submission" date="2016-03" db="EMBL/GenBank/DDBJ databases">
        <authorList>
            <person name="Ploux O."/>
        </authorList>
    </citation>
    <scope>NUCLEOTIDE SEQUENCE [LARGE SCALE GENOMIC DNA]</scope>
    <source>
        <strain evidence="7 8">R-45378</strain>
    </source>
</reference>
<evidence type="ECO:0000256" key="1">
    <source>
        <dbReference type="ARBA" id="ARBA00023235"/>
    </source>
</evidence>
<dbReference type="Proteomes" id="UP000077857">
    <property type="component" value="Unassembled WGS sequence"/>
</dbReference>
<dbReference type="EMBL" id="LUUJ01000095">
    <property type="protein sequence ID" value="OAI13859.1"/>
    <property type="molecule type" value="Genomic_DNA"/>
</dbReference>
<evidence type="ECO:0000256" key="3">
    <source>
        <dbReference type="ARBA" id="ARBA00038209"/>
    </source>
</evidence>
<dbReference type="Gene3D" id="3.40.50.2000">
    <property type="entry name" value="Glycogen Phosphorylase B"/>
    <property type="match status" value="2"/>
</dbReference>
<dbReference type="GO" id="GO:0008761">
    <property type="term" value="F:UDP-N-acetylglucosamine 2-epimerase activity"/>
    <property type="evidence" value="ECO:0007669"/>
    <property type="project" value="UniProtKB-EC"/>
</dbReference>
<dbReference type="SUPFAM" id="SSF53756">
    <property type="entry name" value="UDP-Glycosyltransferase/glycogen phosphorylase"/>
    <property type="match status" value="1"/>
</dbReference>
<proteinExistence type="inferred from homology"/>
<keyword evidence="1 5" id="KW-0413">Isomerase</keyword>
<dbReference type="OrthoDB" id="9803238at2"/>
<evidence type="ECO:0000256" key="5">
    <source>
        <dbReference type="RuleBase" id="RU003513"/>
    </source>
</evidence>
<evidence type="ECO:0000259" key="6">
    <source>
        <dbReference type="Pfam" id="PF02350"/>
    </source>
</evidence>
<dbReference type="InterPro" id="IPR003331">
    <property type="entry name" value="UDP_GlcNAc_Epimerase_2_dom"/>
</dbReference>
<dbReference type="PANTHER" id="PTHR43174">
    <property type="entry name" value="UDP-N-ACETYLGLUCOSAMINE 2-EPIMERASE"/>
    <property type="match status" value="1"/>
</dbReference>
<evidence type="ECO:0000256" key="4">
    <source>
        <dbReference type="ARBA" id="ARBA00038858"/>
    </source>
</evidence>
<evidence type="ECO:0000313" key="8">
    <source>
        <dbReference type="Proteomes" id="UP000077857"/>
    </source>
</evidence>
<dbReference type="EC" id="5.1.3.14" evidence="4"/>
<organism evidence="7 8">
    <name type="scientific">Methylomonas koyamae</name>
    <dbReference type="NCBI Taxonomy" id="702114"/>
    <lineage>
        <taxon>Bacteria</taxon>
        <taxon>Pseudomonadati</taxon>
        <taxon>Pseudomonadota</taxon>
        <taxon>Gammaproteobacteria</taxon>
        <taxon>Methylococcales</taxon>
        <taxon>Methylococcaceae</taxon>
        <taxon>Methylomonas</taxon>
    </lineage>
</organism>
<dbReference type="PANTHER" id="PTHR43174:SF2">
    <property type="entry name" value="UDP-N-ACETYLGLUCOSAMINE 2-EPIMERASE"/>
    <property type="match status" value="1"/>
</dbReference>
<dbReference type="NCBIfam" id="TIGR00236">
    <property type="entry name" value="wecB"/>
    <property type="match status" value="1"/>
</dbReference>